<dbReference type="OrthoDB" id="276183at2"/>
<keyword evidence="1" id="KW-0812">Transmembrane</keyword>
<gene>
    <name evidence="2" type="ORF">RSSM_05886</name>
</gene>
<evidence type="ECO:0000256" key="1">
    <source>
        <dbReference type="SAM" id="Phobius"/>
    </source>
</evidence>
<protein>
    <submittedName>
        <fullName evidence="2">Putative membrane protein</fullName>
    </submittedName>
</protein>
<keyword evidence="1" id="KW-1133">Transmembrane helix</keyword>
<organism evidence="2 3">
    <name type="scientific">Rhodopirellula sallentina SM41</name>
    <dbReference type="NCBI Taxonomy" id="1263870"/>
    <lineage>
        <taxon>Bacteria</taxon>
        <taxon>Pseudomonadati</taxon>
        <taxon>Planctomycetota</taxon>
        <taxon>Planctomycetia</taxon>
        <taxon>Pirellulales</taxon>
        <taxon>Pirellulaceae</taxon>
        <taxon>Rhodopirellula</taxon>
    </lineage>
</organism>
<dbReference type="RefSeq" id="WP_008687101.1">
    <property type="nucleotide sequence ID" value="NZ_ANOH01000411.1"/>
</dbReference>
<evidence type="ECO:0000313" key="3">
    <source>
        <dbReference type="Proteomes" id="UP000011885"/>
    </source>
</evidence>
<keyword evidence="1" id="KW-0472">Membrane</keyword>
<dbReference type="PATRIC" id="fig|1263870.3.peg.6241"/>
<reference evidence="2 3" key="1">
    <citation type="journal article" date="2013" name="Mar. Genomics">
        <title>Expression of sulfatases in Rhodopirellula baltica and the diversity of sulfatases in the genus Rhodopirellula.</title>
        <authorList>
            <person name="Wegner C.E."/>
            <person name="Richter-Heitmann T."/>
            <person name="Klindworth A."/>
            <person name="Klockow C."/>
            <person name="Richter M."/>
            <person name="Achstetter T."/>
            <person name="Glockner F.O."/>
            <person name="Harder J."/>
        </authorList>
    </citation>
    <scope>NUCLEOTIDE SEQUENCE [LARGE SCALE GENOMIC DNA]</scope>
    <source>
        <strain evidence="2 3">SM41</strain>
    </source>
</reference>
<proteinExistence type="predicted"/>
<keyword evidence="3" id="KW-1185">Reference proteome</keyword>
<name>M5TUD4_9BACT</name>
<dbReference type="EMBL" id="ANOH01000411">
    <property type="protein sequence ID" value="EMI52669.1"/>
    <property type="molecule type" value="Genomic_DNA"/>
</dbReference>
<dbReference type="AlphaFoldDB" id="M5TUD4"/>
<feature type="transmembrane region" description="Helical" evidence="1">
    <location>
        <begin position="47"/>
        <end position="69"/>
    </location>
</feature>
<evidence type="ECO:0000313" key="2">
    <source>
        <dbReference type="EMBL" id="EMI52669.1"/>
    </source>
</evidence>
<comment type="caution">
    <text evidence="2">The sequence shown here is derived from an EMBL/GenBank/DDBJ whole genome shotgun (WGS) entry which is preliminary data.</text>
</comment>
<accession>M5TUD4</accession>
<sequence length="158" mass="17929">MNGNETTLDLMHTHIIDICTTSWLYLAETRRSELAPEYREIAPTQGFPWWIVAAVLLGLLVVGGIYWVICQLRVPAIPIADDLTLELCRAHRIGLPHRVALDHVAKLAGMTQTAELFLSPTDFDAAVKKAERKRRLRGKQRESLYLVRRLIFSDIQPA</sequence>
<dbReference type="Proteomes" id="UP000011885">
    <property type="component" value="Unassembled WGS sequence"/>
</dbReference>